<proteinExistence type="inferred from homology"/>
<dbReference type="SUPFAM" id="SSF52091">
    <property type="entry name" value="SpoIIaa-like"/>
    <property type="match status" value="1"/>
</dbReference>
<reference evidence="5 6" key="1">
    <citation type="submission" date="2020-03" db="EMBL/GenBank/DDBJ databases">
        <title>WGS of the type strain of Planosporangium spp.</title>
        <authorList>
            <person name="Thawai C."/>
        </authorList>
    </citation>
    <scope>NUCLEOTIDE SEQUENCE [LARGE SCALE GENOMIC DNA]</scope>
    <source>
        <strain evidence="5 6">TBRC 5610</strain>
    </source>
</reference>
<feature type="compositionally biased region" description="Basic and acidic residues" evidence="3">
    <location>
        <begin position="133"/>
        <end position="148"/>
    </location>
</feature>
<evidence type="ECO:0000256" key="2">
    <source>
        <dbReference type="RuleBase" id="RU003749"/>
    </source>
</evidence>
<accession>A0ABX0XXP3</accession>
<dbReference type="InterPro" id="IPR036513">
    <property type="entry name" value="STAS_dom_sf"/>
</dbReference>
<dbReference type="Gene3D" id="3.30.750.24">
    <property type="entry name" value="STAS domain"/>
    <property type="match status" value="1"/>
</dbReference>
<evidence type="ECO:0000256" key="3">
    <source>
        <dbReference type="SAM" id="MobiDB-lite"/>
    </source>
</evidence>
<dbReference type="PROSITE" id="PS50801">
    <property type="entry name" value="STAS"/>
    <property type="match status" value="1"/>
</dbReference>
<gene>
    <name evidence="5" type="ORF">HC031_13325</name>
</gene>
<evidence type="ECO:0000256" key="1">
    <source>
        <dbReference type="ARBA" id="ARBA00009013"/>
    </source>
</evidence>
<dbReference type="CDD" id="cd07043">
    <property type="entry name" value="STAS_anti-anti-sigma_factors"/>
    <property type="match status" value="1"/>
</dbReference>
<comment type="caution">
    <text evidence="5">The sequence shown here is derived from an EMBL/GenBank/DDBJ whole genome shotgun (WGS) entry which is preliminary data.</text>
</comment>
<dbReference type="Proteomes" id="UP000722989">
    <property type="component" value="Unassembled WGS sequence"/>
</dbReference>
<dbReference type="RefSeq" id="WP_167925582.1">
    <property type="nucleotide sequence ID" value="NZ_JAATVY010000007.1"/>
</dbReference>
<dbReference type="InterPro" id="IPR003658">
    <property type="entry name" value="Anti-sigma_ant"/>
</dbReference>
<dbReference type="InterPro" id="IPR002645">
    <property type="entry name" value="STAS_dom"/>
</dbReference>
<name>A0ABX0XXP3_9ACTN</name>
<evidence type="ECO:0000259" key="4">
    <source>
        <dbReference type="PROSITE" id="PS50801"/>
    </source>
</evidence>
<dbReference type="NCBIfam" id="TIGR00377">
    <property type="entry name" value="ant_ant_sig"/>
    <property type="match status" value="1"/>
</dbReference>
<feature type="domain" description="STAS" evidence="4">
    <location>
        <begin position="25"/>
        <end position="127"/>
    </location>
</feature>
<feature type="region of interest" description="Disordered" evidence="3">
    <location>
        <begin position="113"/>
        <end position="160"/>
    </location>
</feature>
<dbReference type="EMBL" id="JAATVY010000007">
    <property type="protein sequence ID" value="NJC70687.1"/>
    <property type="molecule type" value="Genomic_DNA"/>
</dbReference>
<protein>
    <recommendedName>
        <fullName evidence="2">Anti-sigma factor antagonist</fullName>
    </recommendedName>
</protein>
<dbReference type="PANTHER" id="PTHR33495">
    <property type="entry name" value="ANTI-SIGMA FACTOR ANTAGONIST TM_1081-RELATED-RELATED"/>
    <property type="match status" value="1"/>
</dbReference>
<organism evidence="5 6">
    <name type="scientific">Planosporangium thailandense</name>
    <dbReference type="NCBI Taxonomy" id="765197"/>
    <lineage>
        <taxon>Bacteria</taxon>
        <taxon>Bacillati</taxon>
        <taxon>Actinomycetota</taxon>
        <taxon>Actinomycetes</taxon>
        <taxon>Micromonosporales</taxon>
        <taxon>Micromonosporaceae</taxon>
        <taxon>Planosporangium</taxon>
    </lineage>
</organism>
<keyword evidence="6" id="KW-1185">Reference proteome</keyword>
<evidence type="ECO:0000313" key="5">
    <source>
        <dbReference type="EMBL" id="NJC70687.1"/>
    </source>
</evidence>
<sequence>MSTGRHRAPLPPLDLTLAEADDTALTLTAHGRLDTATVDDLNDALEVLLAQPGLTHLLLDFGQLTSIDPAGVSALVGAHQDAQRRGITLTVVNCSSAVQRTLEVTGLYGHLTRAEADGRRGQATSPAPSPVPEPRRNDDLARDRERPTSGRTAATAGSHA</sequence>
<dbReference type="PANTHER" id="PTHR33495:SF2">
    <property type="entry name" value="ANTI-SIGMA FACTOR ANTAGONIST TM_1081-RELATED"/>
    <property type="match status" value="1"/>
</dbReference>
<dbReference type="Pfam" id="PF01740">
    <property type="entry name" value="STAS"/>
    <property type="match status" value="1"/>
</dbReference>
<comment type="similarity">
    <text evidence="1 2">Belongs to the anti-sigma-factor antagonist family.</text>
</comment>
<evidence type="ECO:0000313" key="6">
    <source>
        <dbReference type="Proteomes" id="UP000722989"/>
    </source>
</evidence>